<dbReference type="Proteomes" id="UP001162992">
    <property type="component" value="Chromosome 7"/>
</dbReference>
<keyword evidence="2" id="KW-1185">Reference proteome</keyword>
<comment type="caution">
    <text evidence="1">The sequence shown here is derived from an EMBL/GenBank/DDBJ whole genome shotgun (WGS) entry which is preliminary data.</text>
</comment>
<gene>
    <name evidence="1" type="ORF">O6H91_07G019500</name>
</gene>
<name>A0ACC2D3A9_DIPCM</name>
<protein>
    <submittedName>
        <fullName evidence="1">Uncharacterized protein</fullName>
    </submittedName>
</protein>
<evidence type="ECO:0000313" key="1">
    <source>
        <dbReference type="EMBL" id="KAJ7548618.1"/>
    </source>
</evidence>
<accession>A0ACC2D3A9</accession>
<organism evidence="1 2">
    <name type="scientific">Diphasiastrum complanatum</name>
    <name type="common">Issler's clubmoss</name>
    <name type="synonym">Lycopodium complanatum</name>
    <dbReference type="NCBI Taxonomy" id="34168"/>
    <lineage>
        <taxon>Eukaryota</taxon>
        <taxon>Viridiplantae</taxon>
        <taxon>Streptophyta</taxon>
        <taxon>Embryophyta</taxon>
        <taxon>Tracheophyta</taxon>
        <taxon>Lycopodiopsida</taxon>
        <taxon>Lycopodiales</taxon>
        <taxon>Lycopodiaceae</taxon>
        <taxon>Lycopodioideae</taxon>
        <taxon>Diphasiastrum</taxon>
    </lineage>
</organism>
<proteinExistence type="predicted"/>
<evidence type="ECO:0000313" key="2">
    <source>
        <dbReference type="Proteomes" id="UP001162992"/>
    </source>
</evidence>
<sequence length="185" mass="19558">MAETRTATRAAVIPLLILNFCMYMIVLGIAGWAINRAIDFGQTNVVNPTRGVVTVTRYPVGNAATPYFIITALIAGVVGIASLLTGAAHIALWRSESLAAAASSALIAWLLTLLAFGLSCKEIRLRGGYRDGRMKTLEAFVIILAGFQLLYLLLLHGGLLGDDLRSGGREGAEQYPKTAAAAPAV</sequence>
<reference evidence="2" key="1">
    <citation type="journal article" date="2024" name="Proc. Natl. Acad. Sci. U.S.A.">
        <title>Extraordinary preservation of gene collinearity over three hundred million years revealed in homosporous lycophytes.</title>
        <authorList>
            <person name="Li C."/>
            <person name="Wickell D."/>
            <person name="Kuo L.Y."/>
            <person name="Chen X."/>
            <person name="Nie B."/>
            <person name="Liao X."/>
            <person name="Peng D."/>
            <person name="Ji J."/>
            <person name="Jenkins J."/>
            <person name="Williams M."/>
            <person name="Shu S."/>
            <person name="Plott C."/>
            <person name="Barry K."/>
            <person name="Rajasekar S."/>
            <person name="Grimwood J."/>
            <person name="Han X."/>
            <person name="Sun S."/>
            <person name="Hou Z."/>
            <person name="He W."/>
            <person name="Dai G."/>
            <person name="Sun C."/>
            <person name="Schmutz J."/>
            <person name="Leebens-Mack J.H."/>
            <person name="Li F.W."/>
            <person name="Wang L."/>
        </authorList>
    </citation>
    <scope>NUCLEOTIDE SEQUENCE [LARGE SCALE GENOMIC DNA]</scope>
    <source>
        <strain evidence="2">cv. PW_Plant_1</strain>
    </source>
</reference>
<dbReference type="EMBL" id="CM055098">
    <property type="protein sequence ID" value="KAJ7548618.1"/>
    <property type="molecule type" value="Genomic_DNA"/>
</dbReference>